<dbReference type="AlphaFoldDB" id="A0A1R3I3Z8"/>
<sequence>MLSRAFSVIVTSKSKMVKKPDRPASRQWEVVRHRKFPKKQNKRTIRRRLQRKKARAKRIEEIKEVLDRDLMEYAGTGQTQAGVLRVLLGPYRHGRSARRSDSEGGRLLSLGGNHSVWAVHSHFKLLRTHLTCGLSQDRKEEEQPVEIIELPSGERSREVEYMVFDKPEEKMSSHLKPLYIQEHIDGVKVKQGDDRQWGSGHLQLTVNRVNSGKEHFWRDTTARDPTARTGSRGIESLHPLLSTALTARTFESSTTGTPSSSTSYSNVRSRQSTIGVVFSDELGRYHQVMVREEGEVLLNAVAIVSPQLLLLSGIGPRPYLSSLGILVAYHHPFVVQFLYDNPRNGISFVQPVPLELSLIQVVGITPGGAYIEAASNVIPFSSLAPAIPGLPLTDPSVFNFTTPSLGATSIISLAISQHFKIFFQLQLQGLWTLAGHSERHMALRAERETAGGGVIRAGQLPSLSVMLELELCDQERGMIMIEQIEGFPGFLCKTYLPPKICRNTLCILALPEMMKEPRNLSFFDGNNLFPPVPQPVVIPQLAEPLISPDTRGALLSNRNLTLTSQGYQLHIARKKLSISNDLRSFDDYFLPNPVNWGKTLYFRTEVPRSSDLEDEWLAELRTVREIGSRILPHRVLVVVYSPQVADSFIMQVSSKGSGNGWSLNSFSLNPGESSSVRLLAQVVGASYLIPRFGG</sequence>
<dbReference type="InterPro" id="IPR036188">
    <property type="entry name" value="FAD/NAD-bd_sf"/>
</dbReference>
<keyword evidence="3" id="KW-0274">FAD</keyword>
<reference evidence="6" key="1">
    <citation type="submission" date="2013-09" db="EMBL/GenBank/DDBJ databases">
        <title>Corchorus olitorius genome sequencing.</title>
        <authorList>
            <person name="Alam M."/>
            <person name="Haque M.S."/>
            <person name="Islam M.S."/>
            <person name="Emdad E.M."/>
            <person name="Islam M.M."/>
            <person name="Ahmed B."/>
            <person name="Halim A."/>
            <person name="Hossen Q.M.M."/>
            <person name="Hossain M.Z."/>
            <person name="Ahmed R."/>
            <person name="Khan M.M."/>
            <person name="Islam R."/>
            <person name="Rashid M.M."/>
            <person name="Khan S.A."/>
            <person name="Rahman M.S."/>
            <person name="Alam M."/>
            <person name="Yahiya A.S."/>
            <person name="Khan M.S."/>
            <person name="Azam M.S."/>
            <person name="Haque T."/>
            <person name="Lashkar M.Z.H."/>
            <person name="Akhand A.I."/>
            <person name="Morshed G."/>
            <person name="Roy S."/>
            <person name="Uddin K.S."/>
            <person name="Rabeya T."/>
            <person name="Hossain A.S."/>
            <person name="Chowdhury A."/>
            <person name="Snigdha A.R."/>
            <person name="Mortoza M.S."/>
            <person name="Matin S.A."/>
            <person name="Hoque S.M.E."/>
            <person name="Islam M.K."/>
            <person name="Roy D.K."/>
            <person name="Haider R."/>
            <person name="Moosa M.M."/>
            <person name="Elias S.M."/>
            <person name="Hasan A.M."/>
            <person name="Jahan S."/>
            <person name="Shafiuddin M."/>
            <person name="Mahmood N."/>
            <person name="Shommy N.S."/>
        </authorList>
    </citation>
    <scope>NUCLEOTIDE SEQUENCE [LARGE SCALE GENOMIC DNA]</scope>
    <source>
        <strain evidence="6">cv. O-4</strain>
    </source>
</reference>
<feature type="coiled-coil region" evidence="4">
    <location>
        <begin position="42"/>
        <end position="69"/>
    </location>
</feature>
<dbReference type="OrthoDB" id="269227at2759"/>
<evidence type="ECO:0000313" key="6">
    <source>
        <dbReference type="Proteomes" id="UP000187203"/>
    </source>
</evidence>
<keyword evidence="6" id="KW-1185">Reference proteome</keyword>
<name>A0A1R3I3Z8_9ROSI</name>
<comment type="cofactor">
    <cofactor evidence="1">
        <name>FAD</name>
        <dbReference type="ChEBI" id="CHEBI:57692"/>
    </cofactor>
</comment>
<evidence type="ECO:0000256" key="1">
    <source>
        <dbReference type="ARBA" id="ARBA00001974"/>
    </source>
</evidence>
<accession>A0A1R3I3Z8</accession>
<organism evidence="5 6">
    <name type="scientific">Corchorus olitorius</name>
    <dbReference type="NCBI Taxonomy" id="93759"/>
    <lineage>
        <taxon>Eukaryota</taxon>
        <taxon>Viridiplantae</taxon>
        <taxon>Streptophyta</taxon>
        <taxon>Embryophyta</taxon>
        <taxon>Tracheophyta</taxon>
        <taxon>Spermatophyta</taxon>
        <taxon>Magnoliopsida</taxon>
        <taxon>eudicotyledons</taxon>
        <taxon>Gunneridae</taxon>
        <taxon>Pentapetalae</taxon>
        <taxon>rosids</taxon>
        <taxon>malvids</taxon>
        <taxon>Malvales</taxon>
        <taxon>Malvaceae</taxon>
        <taxon>Grewioideae</taxon>
        <taxon>Apeibeae</taxon>
        <taxon>Corchorus</taxon>
    </lineage>
</organism>
<dbReference type="Gene3D" id="3.30.410.40">
    <property type="match status" value="1"/>
</dbReference>
<gene>
    <name evidence="5" type="ORF">COLO4_25231</name>
</gene>
<dbReference type="InterPro" id="IPR051871">
    <property type="entry name" value="GMC_Oxidoreductase-Related"/>
</dbReference>
<dbReference type="SUPFAM" id="SSF51905">
    <property type="entry name" value="FAD/NAD(P)-binding domain"/>
    <property type="match status" value="1"/>
</dbReference>
<dbReference type="PANTHER" id="PTHR45968:SF2">
    <property type="entry name" value="(R)-MANDELONITRILE LYASE-LIKE"/>
    <property type="match status" value="1"/>
</dbReference>
<dbReference type="Proteomes" id="UP000187203">
    <property type="component" value="Unassembled WGS sequence"/>
</dbReference>
<evidence type="ECO:0000256" key="3">
    <source>
        <dbReference type="ARBA" id="ARBA00022827"/>
    </source>
</evidence>
<evidence type="ECO:0000256" key="4">
    <source>
        <dbReference type="SAM" id="Coils"/>
    </source>
</evidence>
<dbReference type="PANTHER" id="PTHR45968">
    <property type="entry name" value="OSJNBA0019K04.7 PROTEIN"/>
    <property type="match status" value="1"/>
</dbReference>
<dbReference type="STRING" id="93759.A0A1R3I3Z8"/>
<evidence type="ECO:0000256" key="2">
    <source>
        <dbReference type="ARBA" id="ARBA00022630"/>
    </source>
</evidence>
<protein>
    <submittedName>
        <fullName evidence="5">Uncharacterized protein</fullName>
    </submittedName>
</protein>
<dbReference type="EMBL" id="AWUE01018968">
    <property type="protein sequence ID" value="OMO77294.1"/>
    <property type="molecule type" value="Genomic_DNA"/>
</dbReference>
<keyword evidence="2" id="KW-0285">Flavoprotein</keyword>
<dbReference type="Gene3D" id="3.50.50.60">
    <property type="entry name" value="FAD/NAD(P)-binding domain"/>
    <property type="match status" value="1"/>
</dbReference>
<keyword evidence="4" id="KW-0175">Coiled coil</keyword>
<proteinExistence type="predicted"/>
<evidence type="ECO:0000313" key="5">
    <source>
        <dbReference type="EMBL" id="OMO77294.1"/>
    </source>
</evidence>
<comment type="caution">
    <text evidence="5">The sequence shown here is derived from an EMBL/GenBank/DDBJ whole genome shotgun (WGS) entry which is preliminary data.</text>
</comment>